<dbReference type="OrthoDB" id="7866398at2"/>
<organism evidence="2 3">
    <name type="scientific">Phaeovulum veldkampii DSM 11550</name>
    <dbReference type="NCBI Taxonomy" id="1185920"/>
    <lineage>
        <taxon>Bacteria</taxon>
        <taxon>Pseudomonadati</taxon>
        <taxon>Pseudomonadota</taxon>
        <taxon>Alphaproteobacteria</taxon>
        <taxon>Rhodobacterales</taxon>
        <taxon>Paracoccaceae</taxon>
        <taxon>Phaeovulum</taxon>
    </lineage>
</organism>
<dbReference type="AlphaFoldDB" id="A0A2T4JIW7"/>
<evidence type="ECO:0000256" key="1">
    <source>
        <dbReference type="SAM" id="Phobius"/>
    </source>
</evidence>
<comment type="caution">
    <text evidence="2">The sequence shown here is derived from an EMBL/GenBank/DDBJ whole genome shotgun (WGS) entry which is preliminary data.</text>
</comment>
<evidence type="ECO:0000313" key="3">
    <source>
        <dbReference type="Proteomes" id="UP000241899"/>
    </source>
</evidence>
<proteinExistence type="predicted"/>
<protein>
    <submittedName>
        <fullName evidence="2">Uncharacterized protein</fullName>
    </submittedName>
</protein>
<sequence>MLLKIVSLFLVVMAVLAIFGKLRLPPLVGMTRRGKCPDCGRPMIGRGPCSCGGPDRRNRS</sequence>
<keyword evidence="1" id="KW-0812">Transmembrane</keyword>
<dbReference type="EMBL" id="PZKF01000013">
    <property type="protein sequence ID" value="PTE17835.1"/>
    <property type="molecule type" value="Genomic_DNA"/>
</dbReference>
<accession>A0A2T4JIW7</accession>
<keyword evidence="1" id="KW-0472">Membrane</keyword>
<gene>
    <name evidence="2" type="ORF">C5F46_07315</name>
</gene>
<keyword evidence="3" id="KW-1185">Reference proteome</keyword>
<dbReference type="Proteomes" id="UP000241899">
    <property type="component" value="Unassembled WGS sequence"/>
</dbReference>
<evidence type="ECO:0000313" key="2">
    <source>
        <dbReference type="EMBL" id="PTE17835.1"/>
    </source>
</evidence>
<feature type="transmembrane region" description="Helical" evidence="1">
    <location>
        <begin position="6"/>
        <end position="24"/>
    </location>
</feature>
<keyword evidence="1" id="KW-1133">Transmembrane helix</keyword>
<reference evidence="2 3" key="1">
    <citation type="submission" date="2018-03" db="EMBL/GenBank/DDBJ databases">
        <title>Rhodobacter veldkampii.</title>
        <authorList>
            <person name="Meyer T.E."/>
            <person name="Miller S."/>
            <person name="Lodha T."/>
            <person name="Gandham S."/>
            <person name="Chintalapati S."/>
            <person name="Chintalapati V.R."/>
        </authorList>
    </citation>
    <scope>NUCLEOTIDE SEQUENCE [LARGE SCALE GENOMIC DNA]</scope>
    <source>
        <strain evidence="2 3">DSM 11550</strain>
    </source>
</reference>
<name>A0A2T4JIW7_9RHOB</name>